<reference evidence="1 2" key="1">
    <citation type="submission" date="2020-08" db="EMBL/GenBank/DDBJ databases">
        <title>Genomic Encyclopedia of Type Strains, Phase IV (KMG-V): Genome sequencing to study the core and pangenomes of soil and plant-associated prokaryotes.</title>
        <authorList>
            <person name="Whitman W."/>
        </authorList>
    </citation>
    <scope>NUCLEOTIDE SEQUENCE [LARGE SCALE GENOMIC DNA]</scope>
    <source>
        <strain evidence="1 2">X5P3</strain>
    </source>
</reference>
<organism evidence="1 2">
    <name type="scientific">Granulicella mallensis</name>
    <dbReference type="NCBI Taxonomy" id="940614"/>
    <lineage>
        <taxon>Bacteria</taxon>
        <taxon>Pseudomonadati</taxon>
        <taxon>Acidobacteriota</taxon>
        <taxon>Terriglobia</taxon>
        <taxon>Terriglobales</taxon>
        <taxon>Acidobacteriaceae</taxon>
        <taxon>Granulicella</taxon>
    </lineage>
</organism>
<evidence type="ECO:0000313" key="2">
    <source>
        <dbReference type="Proteomes" id="UP000584867"/>
    </source>
</evidence>
<protein>
    <submittedName>
        <fullName evidence="1">Uncharacterized protein</fullName>
    </submittedName>
</protein>
<dbReference type="EMBL" id="JACHIO010000004">
    <property type="protein sequence ID" value="MBB5062930.1"/>
    <property type="molecule type" value="Genomic_DNA"/>
</dbReference>
<sequence length="87" mass="10129">MNADSAIKYLEQIQTTITSKIDDTLLLEPVNTVAYASTLRYKVFRQGHRLLPDFEIFDLIPKNDNEASRQIETMFRKYLQLHLLKAA</sequence>
<gene>
    <name evidence="1" type="ORF">HDF15_001267</name>
</gene>
<accession>A0A7W8EA16</accession>
<dbReference type="Proteomes" id="UP000584867">
    <property type="component" value="Unassembled WGS sequence"/>
</dbReference>
<name>A0A7W8EA16_9BACT</name>
<dbReference type="AlphaFoldDB" id="A0A7W8EA16"/>
<proteinExistence type="predicted"/>
<evidence type="ECO:0000313" key="1">
    <source>
        <dbReference type="EMBL" id="MBB5062930.1"/>
    </source>
</evidence>
<comment type="caution">
    <text evidence="1">The sequence shown here is derived from an EMBL/GenBank/DDBJ whole genome shotgun (WGS) entry which is preliminary data.</text>
</comment>
<dbReference type="RefSeq" id="WP_184253721.1">
    <property type="nucleotide sequence ID" value="NZ_JACHIO010000004.1"/>
</dbReference>